<evidence type="ECO:0000313" key="3">
    <source>
        <dbReference type="Proteomes" id="UP000242287"/>
    </source>
</evidence>
<reference evidence="2 3" key="1">
    <citation type="submission" date="2014-02" db="EMBL/GenBank/DDBJ databases">
        <title>Transposable element dynamics among asymbiotic and ectomycorrhizal Amanita fungi.</title>
        <authorList>
            <consortium name="DOE Joint Genome Institute"/>
            <person name="Hess J."/>
            <person name="Skrede I."/>
            <person name="Wolfe B."/>
            <person name="LaButti K."/>
            <person name="Ohm R.A."/>
            <person name="Grigoriev I.V."/>
            <person name="Pringle A."/>
        </authorList>
    </citation>
    <scope>NUCLEOTIDE SEQUENCE [LARGE SCALE GENOMIC DNA]</scope>
    <source>
        <strain evidence="2 3">SKay4041</strain>
    </source>
</reference>
<dbReference type="InterPro" id="IPR046528">
    <property type="entry name" value="DUF6593"/>
</dbReference>
<evidence type="ECO:0000313" key="2">
    <source>
        <dbReference type="EMBL" id="PFH52424.1"/>
    </source>
</evidence>
<accession>A0A2A9NSV2</accession>
<proteinExistence type="predicted"/>
<name>A0A2A9NSV2_9AGAR</name>
<protein>
    <recommendedName>
        <fullName evidence="1">DUF6593 domain-containing protein</fullName>
    </recommendedName>
</protein>
<organism evidence="2 3">
    <name type="scientific">Amanita thiersii Skay4041</name>
    <dbReference type="NCBI Taxonomy" id="703135"/>
    <lineage>
        <taxon>Eukaryota</taxon>
        <taxon>Fungi</taxon>
        <taxon>Dikarya</taxon>
        <taxon>Basidiomycota</taxon>
        <taxon>Agaricomycotina</taxon>
        <taxon>Agaricomycetes</taxon>
        <taxon>Agaricomycetidae</taxon>
        <taxon>Agaricales</taxon>
        <taxon>Pluteineae</taxon>
        <taxon>Amanitaceae</taxon>
        <taxon>Amanita</taxon>
    </lineage>
</organism>
<dbReference type="AlphaFoldDB" id="A0A2A9NSV2"/>
<dbReference type="Proteomes" id="UP000242287">
    <property type="component" value="Unassembled WGS sequence"/>
</dbReference>
<feature type="domain" description="DUF6593" evidence="1">
    <location>
        <begin position="14"/>
        <end position="137"/>
    </location>
</feature>
<keyword evidence="3" id="KW-1185">Reference proteome</keyword>
<sequence>MTMTTYDLFFTGRNDPRSCVIIGEDTKPIYFCFETPTERAATPINTSTLIYRNQKDICAKLEWSHNNSLGNVIIGNRRVPMTHLLMSGSVANARSFLSVDGSYYEWRRNTDDPMSYDLYTAQNMRIAVFRRYARQTVVGPSHGLFQYTFNHDNLLLESLLALCLNRWIDVHGV</sequence>
<evidence type="ECO:0000259" key="1">
    <source>
        <dbReference type="Pfam" id="PF20236"/>
    </source>
</evidence>
<dbReference type="OrthoDB" id="3183898at2759"/>
<dbReference type="Pfam" id="PF20236">
    <property type="entry name" value="DUF6593"/>
    <property type="match status" value="1"/>
</dbReference>
<gene>
    <name evidence="2" type="ORF">AMATHDRAFT_74215</name>
</gene>
<dbReference type="EMBL" id="KZ301979">
    <property type="protein sequence ID" value="PFH52424.1"/>
    <property type="molecule type" value="Genomic_DNA"/>
</dbReference>